<dbReference type="InterPro" id="IPR003599">
    <property type="entry name" value="Ig_sub"/>
</dbReference>
<dbReference type="AlphaFoldDB" id="A0AAV2QGT2"/>
<dbReference type="CDD" id="cd00096">
    <property type="entry name" value="Ig"/>
    <property type="match status" value="1"/>
</dbReference>
<dbReference type="InterPro" id="IPR050958">
    <property type="entry name" value="Cell_Adh-Cytoskel_Orgn"/>
</dbReference>
<proteinExistence type="predicted"/>
<keyword evidence="7" id="KW-1185">Reference proteome</keyword>
<dbReference type="PROSITE" id="PS50835">
    <property type="entry name" value="IG_LIKE"/>
    <property type="match status" value="2"/>
</dbReference>
<keyword evidence="2" id="KW-1015">Disulfide bond</keyword>
<dbReference type="Pfam" id="PF00047">
    <property type="entry name" value="ig"/>
    <property type="match status" value="1"/>
</dbReference>
<dbReference type="InterPro" id="IPR013783">
    <property type="entry name" value="Ig-like_fold"/>
</dbReference>
<gene>
    <name evidence="6" type="ORF">MNOR_LOCUS11658</name>
</gene>
<evidence type="ECO:0000256" key="3">
    <source>
        <dbReference type="ARBA" id="ARBA00023319"/>
    </source>
</evidence>
<dbReference type="InterPro" id="IPR013098">
    <property type="entry name" value="Ig_I-set"/>
</dbReference>
<feature type="non-terminal residue" evidence="6">
    <location>
        <position position="231"/>
    </location>
</feature>
<evidence type="ECO:0000313" key="7">
    <source>
        <dbReference type="Proteomes" id="UP001497623"/>
    </source>
</evidence>
<organism evidence="6 7">
    <name type="scientific">Meganyctiphanes norvegica</name>
    <name type="common">Northern krill</name>
    <name type="synonym">Thysanopoda norvegica</name>
    <dbReference type="NCBI Taxonomy" id="48144"/>
    <lineage>
        <taxon>Eukaryota</taxon>
        <taxon>Metazoa</taxon>
        <taxon>Ecdysozoa</taxon>
        <taxon>Arthropoda</taxon>
        <taxon>Crustacea</taxon>
        <taxon>Multicrustacea</taxon>
        <taxon>Malacostraca</taxon>
        <taxon>Eumalacostraca</taxon>
        <taxon>Eucarida</taxon>
        <taxon>Euphausiacea</taxon>
        <taxon>Euphausiidae</taxon>
        <taxon>Meganyctiphanes</taxon>
    </lineage>
</organism>
<evidence type="ECO:0000259" key="5">
    <source>
        <dbReference type="PROSITE" id="PS50835"/>
    </source>
</evidence>
<evidence type="ECO:0000313" key="6">
    <source>
        <dbReference type="EMBL" id="CAL4081904.1"/>
    </source>
</evidence>
<dbReference type="FunFam" id="2.60.40.10:FF:000032">
    <property type="entry name" value="palladin isoform X1"/>
    <property type="match status" value="1"/>
</dbReference>
<keyword evidence="3" id="KW-0393">Immunoglobulin domain</keyword>
<dbReference type="InterPro" id="IPR003598">
    <property type="entry name" value="Ig_sub2"/>
</dbReference>
<feature type="domain" description="Ig-like" evidence="5">
    <location>
        <begin position="138"/>
        <end position="209"/>
    </location>
</feature>
<evidence type="ECO:0000256" key="2">
    <source>
        <dbReference type="ARBA" id="ARBA00023157"/>
    </source>
</evidence>
<dbReference type="SMART" id="SM00408">
    <property type="entry name" value="IGc2"/>
    <property type="match status" value="2"/>
</dbReference>
<evidence type="ECO:0000256" key="4">
    <source>
        <dbReference type="SAM" id="SignalP"/>
    </source>
</evidence>
<dbReference type="Gene3D" id="2.60.40.10">
    <property type="entry name" value="Immunoglobulins"/>
    <property type="match status" value="2"/>
</dbReference>
<protein>
    <recommendedName>
        <fullName evidence="5">Ig-like domain-containing protein</fullName>
    </recommendedName>
</protein>
<dbReference type="InterPro" id="IPR007110">
    <property type="entry name" value="Ig-like_dom"/>
</dbReference>
<dbReference type="GO" id="GO:0005886">
    <property type="term" value="C:plasma membrane"/>
    <property type="evidence" value="ECO:0007669"/>
    <property type="project" value="TreeGrafter"/>
</dbReference>
<feature type="signal peptide" evidence="4">
    <location>
        <begin position="1"/>
        <end position="19"/>
    </location>
</feature>
<dbReference type="SUPFAM" id="SSF48726">
    <property type="entry name" value="Immunoglobulin"/>
    <property type="match status" value="2"/>
</dbReference>
<dbReference type="PANTHER" id="PTHR45080">
    <property type="entry name" value="CONTACTIN 5"/>
    <property type="match status" value="1"/>
</dbReference>
<keyword evidence="1 4" id="KW-0732">Signal</keyword>
<accession>A0AAV2QGT2</accession>
<dbReference type="SMART" id="SM00409">
    <property type="entry name" value="IG"/>
    <property type="match status" value="2"/>
</dbReference>
<dbReference type="InterPro" id="IPR013151">
    <property type="entry name" value="Immunoglobulin_dom"/>
</dbReference>
<evidence type="ECO:0000256" key="1">
    <source>
        <dbReference type="ARBA" id="ARBA00022729"/>
    </source>
</evidence>
<dbReference type="PANTHER" id="PTHR45080:SF8">
    <property type="entry name" value="IG-LIKE DOMAIN-CONTAINING PROTEIN"/>
    <property type="match status" value="1"/>
</dbReference>
<feature type="domain" description="Ig-like" evidence="5">
    <location>
        <begin position="22"/>
        <end position="114"/>
    </location>
</feature>
<name>A0AAV2QGT2_MEGNR</name>
<dbReference type="EMBL" id="CAXKWB010006182">
    <property type="protein sequence ID" value="CAL4081904.1"/>
    <property type="molecule type" value="Genomic_DNA"/>
</dbReference>
<dbReference type="Proteomes" id="UP001497623">
    <property type="component" value="Unassembled WGS sequence"/>
</dbReference>
<dbReference type="InterPro" id="IPR036179">
    <property type="entry name" value="Ig-like_dom_sf"/>
</dbReference>
<comment type="caution">
    <text evidence="6">The sequence shown here is derived from an EMBL/GenBank/DDBJ whole genome shotgun (WGS) entry which is preliminary data.</text>
</comment>
<reference evidence="6 7" key="1">
    <citation type="submission" date="2024-05" db="EMBL/GenBank/DDBJ databases">
        <authorList>
            <person name="Wallberg A."/>
        </authorList>
    </citation>
    <scope>NUCLEOTIDE SEQUENCE [LARGE SCALE GENOMIC DNA]</scope>
</reference>
<dbReference type="Pfam" id="PF07679">
    <property type="entry name" value="I-set"/>
    <property type="match status" value="1"/>
</dbReference>
<dbReference type="GO" id="GO:0007156">
    <property type="term" value="P:homophilic cell adhesion via plasma membrane adhesion molecules"/>
    <property type="evidence" value="ECO:0007669"/>
    <property type="project" value="TreeGrafter"/>
</dbReference>
<sequence>MRARELLLLAAALLHVSVAQEPTLTLMPAGKLLKALDGSVYVSCTSEVEDPALITEMKWSGPNGQEIPNSDGSIVTLDNPASPGTLDLYVQKLKEQDVGTYVCTAVYAGNVELSSEIVVESYMDIDFGDTPLHQTPIEGTDSKIVCTVTANPQPTVDWLKDLKPIRLDDRHIIQQDGVLIKEITQDDEGIYRCRAKVAQYGIIEYKDIKVEVYSPTEIIEVPENITGEYYK</sequence>
<feature type="chain" id="PRO_5043337666" description="Ig-like domain-containing protein" evidence="4">
    <location>
        <begin position="20"/>
        <end position="231"/>
    </location>
</feature>